<dbReference type="EMBL" id="SMYO01000007">
    <property type="protein sequence ID" value="TDK60247.1"/>
    <property type="molecule type" value="Genomic_DNA"/>
</dbReference>
<dbReference type="Proteomes" id="UP000295132">
    <property type="component" value="Unassembled WGS sequence"/>
</dbReference>
<protein>
    <submittedName>
        <fullName evidence="8">C-terminal binding protein</fullName>
    </submittedName>
</protein>
<dbReference type="InterPro" id="IPR050418">
    <property type="entry name" value="D-iso_2-hydroxyacid_DH_PdxB"/>
</dbReference>
<dbReference type="SUPFAM" id="SSF51735">
    <property type="entry name" value="NAD(P)-binding Rossmann-fold domains"/>
    <property type="match status" value="1"/>
</dbReference>
<reference evidence="7" key="2">
    <citation type="submission" date="2023-08" db="EMBL/GenBank/DDBJ databases">
        <title>Nitrogen cycling bacteria in agricultural field soils.</title>
        <authorList>
            <person name="Jang J."/>
        </authorList>
    </citation>
    <scope>NUCLEOTIDE SEQUENCE</scope>
    <source>
        <strain evidence="7">PS3-36</strain>
    </source>
</reference>
<feature type="domain" description="D-isomer specific 2-hydroxyacid dehydrogenase NAD-binding" evidence="6">
    <location>
        <begin position="114"/>
        <end position="290"/>
    </location>
</feature>
<dbReference type="CDD" id="cd05299">
    <property type="entry name" value="CtBP_dh"/>
    <property type="match status" value="1"/>
</dbReference>
<feature type="domain" description="D-isomer specific 2-hydroxyacid dehydrogenase catalytic" evidence="5">
    <location>
        <begin position="20"/>
        <end position="322"/>
    </location>
</feature>
<gene>
    <name evidence="8" type="ORF">E2K98_16195</name>
    <name evidence="7" type="ORF">RCG21_24600</name>
</gene>
<evidence type="ECO:0000313" key="10">
    <source>
        <dbReference type="Proteomes" id="UP001178888"/>
    </source>
</evidence>
<dbReference type="RefSeq" id="WP_133335875.1">
    <property type="nucleotide sequence ID" value="NZ_JAVGVR010000001.1"/>
</dbReference>
<dbReference type="InterPro" id="IPR043322">
    <property type="entry name" value="CtBP"/>
</dbReference>
<evidence type="ECO:0000256" key="1">
    <source>
        <dbReference type="ARBA" id="ARBA00005854"/>
    </source>
</evidence>
<dbReference type="FunFam" id="3.40.50.720:FF:000203">
    <property type="entry name" value="D-3-phosphoglycerate dehydrogenase (SerA)"/>
    <property type="match status" value="1"/>
</dbReference>
<evidence type="ECO:0000259" key="5">
    <source>
        <dbReference type="Pfam" id="PF00389"/>
    </source>
</evidence>
<evidence type="ECO:0000313" key="8">
    <source>
        <dbReference type="EMBL" id="TDK60247.1"/>
    </source>
</evidence>
<evidence type="ECO:0000256" key="3">
    <source>
        <dbReference type="ARBA" id="ARBA00023027"/>
    </source>
</evidence>
<dbReference type="PANTHER" id="PTHR43761:SF1">
    <property type="entry name" value="D-ISOMER SPECIFIC 2-HYDROXYACID DEHYDROGENASE CATALYTIC DOMAIN-CONTAINING PROTEIN-RELATED"/>
    <property type="match status" value="1"/>
</dbReference>
<organism evidence="8 9">
    <name type="scientific">Bacillus salipaludis</name>
    <dbReference type="NCBI Taxonomy" id="2547811"/>
    <lineage>
        <taxon>Bacteria</taxon>
        <taxon>Bacillati</taxon>
        <taxon>Bacillota</taxon>
        <taxon>Bacilli</taxon>
        <taxon>Bacillales</taxon>
        <taxon>Bacillaceae</taxon>
        <taxon>Bacillus</taxon>
    </lineage>
</organism>
<dbReference type="InterPro" id="IPR006139">
    <property type="entry name" value="D-isomer_2_OHA_DH_cat_dom"/>
</dbReference>
<evidence type="ECO:0000256" key="4">
    <source>
        <dbReference type="RuleBase" id="RU003719"/>
    </source>
</evidence>
<name>A0A4R5VPT0_9BACI</name>
<dbReference type="AlphaFoldDB" id="A0A4R5VPT0"/>
<comment type="caution">
    <text evidence="8">The sequence shown here is derived from an EMBL/GenBank/DDBJ whole genome shotgun (WGS) entry which is preliminary data.</text>
</comment>
<evidence type="ECO:0000256" key="2">
    <source>
        <dbReference type="ARBA" id="ARBA00023002"/>
    </source>
</evidence>
<dbReference type="Gene3D" id="3.40.50.720">
    <property type="entry name" value="NAD(P)-binding Rossmann-like Domain"/>
    <property type="match status" value="2"/>
</dbReference>
<keyword evidence="10" id="KW-1185">Reference proteome</keyword>
<dbReference type="Pfam" id="PF00389">
    <property type="entry name" value="2-Hacid_dh"/>
    <property type="match status" value="1"/>
</dbReference>
<keyword evidence="3" id="KW-0520">NAD</keyword>
<keyword evidence="2 4" id="KW-0560">Oxidoreductase</keyword>
<dbReference type="Proteomes" id="UP001178888">
    <property type="component" value="Unassembled WGS sequence"/>
</dbReference>
<evidence type="ECO:0000313" key="7">
    <source>
        <dbReference type="EMBL" id="MDQ6599479.1"/>
    </source>
</evidence>
<dbReference type="EMBL" id="JAVGVR010000001">
    <property type="protein sequence ID" value="MDQ6599479.1"/>
    <property type="molecule type" value="Genomic_DNA"/>
</dbReference>
<dbReference type="PANTHER" id="PTHR43761">
    <property type="entry name" value="D-ISOMER SPECIFIC 2-HYDROXYACID DEHYDROGENASE FAMILY PROTEIN (AFU_ORTHOLOGUE AFUA_1G13630)"/>
    <property type="match status" value="1"/>
</dbReference>
<accession>A0A4R5VPT0</accession>
<dbReference type="PROSITE" id="PS00671">
    <property type="entry name" value="D_2_HYDROXYACID_DH_3"/>
    <property type="match status" value="1"/>
</dbReference>
<dbReference type="InterPro" id="IPR029753">
    <property type="entry name" value="D-isomer_DH_CS"/>
</dbReference>
<sequence>MRAGKYLVWILDDEWNDHNLEMNMYQQHDIEVKVTRSETLEEDLPIFAPIADGVVAQVGFQCRANIIEKLDSCKVISIPGVGYDHVDVDAATKKGIVVSHVPDYCAEEVSDHTVALILAVTRRLSAYSRKVKEGKWDPMDTLPIQRFSTNTVGFLGFGKIARRVAEKLKPFGVRLITYAPSVPKEIFSKYTVESVSFNELLRQSTILSLHIPLRPENKNIIGYEQLKQMPKGSFIVNTSRGGLINEEDLYQAIVEGHIAGAGLDVLLNEPPDPNDPLLSLDQVYITPHSGYISDDALRELKHKTCQNIIDGVAGRPLVKVLNQEALNNFNRVV</sequence>
<dbReference type="InterPro" id="IPR036291">
    <property type="entry name" value="NAD(P)-bd_dom_sf"/>
</dbReference>
<dbReference type="InterPro" id="IPR006140">
    <property type="entry name" value="D-isomer_DH_NAD-bd"/>
</dbReference>
<proteinExistence type="inferred from homology"/>
<evidence type="ECO:0000259" key="6">
    <source>
        <dbReference type="Pfam" id="PF02826"/>
    </source>
</evidence>
<dbReference type="SUPFAM" id="SSF52283">
    <property type="entry name" value="Formate/glycerate dehydrogenase catalytic domain-like"/>
    <property type="match status" value="1"/>
</dbReference>
<dbReference type="GO" id="GO:0016616">
    <property type="term" value="F:oxidoreductase activity, acting on the CH-OH group of donors, NAD or NADP as acceptor"/>
    <property type="evidence" value="ECO:0007669"/>
    <property type="project" value="InterPro"/>
</dbReference>
<dbReference type="Pfam" id="PF02826">
    <property type="entry name" value="2-Hacid_dh_C"/>
    <property type="match status" value="1"/>
</dbReference>
<evidence type="ECO:0000313" key="9">
    <source>
        <dbReference type="Proteomes" id="UP000295132"/>
    </source>
</evidence>
<dbReference type="GO" id="GO:0051287">
    <property type="term" value="F:NAD binding"/>
    <property type="evidence" value="ECO:0007669"/>
    <property type="project" value="InterPro"/>
</dbReference>
<comment type="similarity">
    <text evidence="1 4">Belongs to the D-isomer specific 2-hydroxyacid dehydrogenase family.</text>
</comment>
<reference evidence="8 9" key="1">
    <citation type="submission" date="2019-03" db="EMBL/GenBank/DDBJ databases">
        <title>Bacillus niacini sp. nov. a Nicotinate-Metabolizing Mesophile Isolated from Soil.</title>
        <authorList>
            <person name="Zhang G."/>
        </authorList>
    </citation>
    <scope>NUCLEOTIDE SEQUENCE [LARGE SCALE GENOMIC DNA]</scope>
    <source>
        <strain evidence="8 9">WN066</strain>
    </source>
</reference>
<dbReference type="GO" id="GO:0003714">
    <property type="term" value="F:transcription corepressor activity"/>
    <property type="evidence" value="ECO:0007669"/>
    <property type="project" value="InterPro"/>
</dbReference>